<evidence type="ECO:0000259" key="12">
    <source>
        <dbReference type="SMART" id="SM00382"/>
    </source>
</evidence>
<evidence type="ECO:0000256" key="5">
    <source>
        <dbReference type="ARBA" id="ARBA00022806"/>
    </source>
</evidence>
<dbReference type="Pfam" id="PF13538">
    <property type="entry name" value="UvrD_C_2"/>
    <property type="match status" value="1"/>
</dbReference>
<dbReference type="GO" id="GO:0000724">
    <property type="term" value="P:double-strand break repair via homologous recombination"/>
    <property type="evidence" value="ECO:0007669"/>
    <property type="project" value="UniProtKB-UniRule"/>
</dbReference>
<dbReference type="InterPro" id="IPR049550">
    <property type="entry name" value="RecD_N"/>
</dbReference>
<dbReference type="Pfam" id="PF21185">
    <property type="entry name" value="RecD_N"/>
    <property type="match status" value="1"/>
</dbReference>
<dbReference type="InterPro" id="IPR041851">
    <property type="entry name" value="RecD_N_sf"/>
</dbReference>
<keyword evidence="6 11" id="KW-0269">Exonuclease</keyword>
<accession>A0AAW8CDU9</accession>
<name>A0AAW8CDU9_9PAST</name>
<keyword evidence="7 11" id="KW-0067">ATP-binding</keyword>
<evidence type="ECO:0000313" key="14">
    <source>
        <dbReference type="Proteomes" id="UP001226020"/>
    </source>
</evidence>
<dbReference type="RefSeq" id="WP_306351286.1">
    <property type="nucleotide sequence ID" value="NZ_JASAWV010000004.1"/>
</dbReference>
<comment type="miscellaneous">
    <text evidence="11">In the RecBCD complex, RecB has a slow 3'-5' helicase, an exonuclease activity and loads RecA onto ssDNA, RecD has a fast 5'-3' helicase activity, while RecC stimulates the ATPase and processivity of the RecB helicase and contributes to recognition of the Chi site.</text>
</comment>
<keyword evidence="9 11" id="KW-0234">DNA repair</keyword>
<gene>
    <name evidence="11 13" type="primary">recD</name>
    <name evidence="13" type="ORF">QJU57_02780</name>
</gene>
<comment type="function">
    <text evidence="11">A helicase/nuclease that prepares dsDNA breaks (DSB) for recombinational DNA repair. Binds to DSBs and unwinds DNA via a highly rapid and processive ATP-dependent bidirectional helicase activity. Unwinds dsDNA until it encounters a Chi (crossover hotspot instigator) sequence from the 3' direction. Cuts ssDNA a few nucleotides 3' to the Chi site. The properties and activities of the enzyme are changed at Chi. The Chi-altered holoenzyme produces a long 3'-ssDNA overhang and facilitates RecA-binding to the ssDNA for homologous DNA recombination and repair. Holoenzyme degrades any linearized DNA that is unable to undergo homologous recombination. In the holoenzyme this subunit has ssDNA-dependent ATPase and 5'-3' helicase activity. When added to pre-assembled RecBC greatly stimulates nuclease activity and augments holoenzyme processivity. Negatively regulates the RecA-loading ability of RecBCD.</text>
</comment>
<evidence type="ECO:0000256" key="10">
    <source>
        <dbReference type="ARBA" id="ARBA00023235"/>
    </source>
</evidence>
<keyword evidence="10 11" id="KW-0413">Isomerase</keyword>
<evidence type="ECO:0000256" key="8">
    <source>
        <dbReference type="ARBA" id="ARBA00023125"/>
    </source>
</evidence>
<evidence type="ECO:0000256" key="9">
    <source>
        <dbReference type="ARBA" id="ARBA00023204"/>
    </source>
</evidence>
<dbReference type="PANTHER" id="PTHR43788">
    <property type="entry name" value="DNA2/NAM7 HELICASE FAMILY MEMBER"/>
    <property type="match status" value="1"/>
</dbReference>
<keyword evidence="5 11" id="KW-0347">Helicase</keyword>
<protein>
    <recommendedName>
        <fullName evidence="11">RecBCD enzyme subunit RecD</fullName>
        <ecNumber evidence="11">5.6.2.3</ecNumber>
    </recommendedName>
    <alternativeName>
        <fullName evidence="11">DNA 5'-3' helicase subunit RecD</fullName>
    </alternativeName>
    <alternativeName>
        <fullName evidence="11">Exonuclease V subunit RecD</fullName>
        <shortName evidence="11">ExoV subunit RecD</shortName>
    </alternativeName>
    <alternativeName>
        <fullName evidence="11">Helicase/nuclease RecBCD subunit RecD</fullName>
    </alternativeName>
</protein>
<dbReference type="Gene3D" id="3.40.50.300">
    <property type="entry name" value="P-loop containing nucleotide triphosphate hydrolases"/>
    <property type="match status" value="3"/>
</dbReference>
<dbReference type="InterPro" id="IPR006344">
    <property type="entry name" value="RecD"/>
</dbReference>
<dbReference type="GO" id="GO:0003677">
    <property type="term" value="F:DNA binding"/>
    <property type="evidence" value="ECO:0007669"/>
    <property type="project" value="UniProtKB-UniRule"/>
</dbReference>
<dbReference type="GO" id="GO:0017116">
    <property type="term" value="F:single-stranded DNA helicase activity"/>
    <property type="evidence" value="ECO:0007669"/>
    <property type="project" value="TreeGrafter"/>
</dbReference>
<evidence type="ECO:0000256" key="7">
    <source>
        <dbReference type="ARBA" id="ARBA00022840"/>
    </source>
</evidence>
<evidence type="ECO:0000256" key="3">
    <source>
        <dbReference type="ARBA" id="ARBA00022763"/>
    </source>
</evidence>
<evidence type="ECO:0000256" key="1">
    <source>
        <dbReference type="ARBA" id="ARBA00022722"/>
    </source>
</evidence>
<keyword evidence="14" id="KW-1185">Reference proteome</keyword>
<sequence length="662" mass="74989">MLCLLECLKEQKIISELDYQFAKMINQKQQPYGYSQQVQDLAIFLSAFVSYNVMQGNTALDLHSPLANNPFGLKNKNLEEDFYSQILQKIENITPLDWQNRLQHHIAFSDNPSKVAPMLFQHNLLYFYRYWQSENRIVSYLKQAVTFEQEFAKNDLNRTALTQLFTEQTPHIDWQKIAVATALTKNFTLISGGPGTGKTTTVVKILLALQLKQQYSNLPPLNIKLAAPTGKATARLKESISANLARFPFSDELKAQIPTNALTLHRLLGINPMSDMPKYNQHNPLYLDVLVVDEASMIDLSLMEKMINALKPNAHLIMLGDKDQLASVEAGAIMGELGTFITKGYSAKHCQYLTQNTGYTLLPQQDNPPIIGDSLCHLRHSFRFNQNAGIGEISRTINSQQTVTSWQLFTKFTDLDLIEYQAATQFSEKSKWIEHNVKLIVDKAVSLYESYLKLVKQRTETPSAVNVEDIFNTFNKIRLLSALRVGEFGVEKLNERIAQALLKAGLIHFHHSRENYLGKPIMITENIPQAHIYSGDIGLILADENGKPYVYFETKINNKTHSISPNRLPNYETAYVMTVHKSQGSEFEHTVLILPLNYSPIITKELLYTAVTRAKKHFTLFSNEKVWKLGVNSKIQRQSGLAKQLTFPPPSLPPQAEGGIIT</sequence>
<reference evidence="13 14" key="1">
    <citation type="journal article" date="2023" name="Front. Microbiol.">
        <title>Phylogeography and host specificity of Pasteurellaceae pathogenic to sea-farmed fish in the north-east Atlantic.</title>
        <authorList>
            <person name="Gulla S."/>
            <person name="Colquhoun D.J."/>
            <person name="Olsen A.B."/>
            <person name="Spilsberg B."/>
            <person name="Lagesen K."/>
            <person name="Aakesson C.P."/>
            <person name="Strom S."/>
            <person name="Manji F."/>
            <person name="Birkbeck T.H."/>
            <person name="Nilsen H.K."/>
        </authorList>
    </citation>
    <scope>NUCLEOTIDE SEQUENCE [LARGE SCALE GENOMIC DNA]</scope>
    <source>
        <strain evidence="13 14">NVIB3131</strain>
    </source>
</reference>
<keyword evidence="4 11" id="KW-0378">Hydrolase</keyword>
<dbReference type="Pfam" id="PF13245">
    <property type="entry name" value="AAA_19"/>
    <property type="match status" value="1"/>
</dbReference>
<dbReference type="InterPro" id="IPR050534">
    <property type="entry name" value="Coronavir_polyprotein_1ab"/>
</dbReference>
<dbReference type="Gene3D" id="1.10.10.1020">
    <property type="entry name" value="RecBCD complex, subunit RecD, N-terminal domain"/>
    <property type="match status" value="1"/>
</dbReference>
<evidence type="ECO:0000313" key="13">
    <source>
        <dbReference type="EMBL" id="MDP8148005.1"/>
    </source>
</evidence>
<evidence type="ECO:0000256" key="6">
    <source>
        <dbReference type="ARBA" id="ARBA00022839"/>
    </source>
</evidence>
<organism evidence="13 14">
    <name type="scientific">Phocoenobacter atlanticus subsp. atlanticus</name>
    <dbReference type="NCBI Taxonomy" id="3061285"/>
    <lineage>
        <taxon>Bacteria</taxon>
        <taxon>Pseudomonadati</taxon>
        <taxon>Pseudomonadota</taxon>
        <taxon>Gammaproteobacteria</taxon>
        <taxon>Pasteurellales</taxon>
        <taxon>Pasteurellaceae</taxon>
        <taxon>Phocoenobacter</taxon>
        <taxon>Phocoenobacter atlanticus</taxon>
    </lineage>
</organism>
<dbReference type="InterPro" id="IPR027417">
    <property type="entry name" value="P-loop_NTPase"/>
</dbReference>
<keyword evidence="2 11" id="KW-0547">Nucleotide-binding</keyword>
<comment type="subunit">
    <text evidence="11">Heterotrimer of RecB, RecC and RecD. All subunits contribute to DNA-binding.</text>
</comment>
<dbReference type="SMART" id="SM00382">
    <property type="entry name" value="AAA"/>
    <property type="match status" value="1"/>
</dbReference>
<dbReference type="HAMAP" id="MF_01487">
    <property type="entry name" value="RecD"/>
    <property type="match status" value="1"/>
</dbReference>
<dbReference type="InterPro" id="IPR003593">
    <property type="entry name" value="AAA+_ATPase"/>
</dbReference>
<dbReference type="SUPFAM" id="SSF52540">
    <property type="entry name" value="P-loop containing nucleoside triphosphate hydrolases"/>
    <property type="match status" value="2"/>
</dbReference>
<keyword evidence="3 11" id="KW-0227">DNA damage</keyword>
<evidence type="ECO:0000256" key="2">
    <source>
        <dbReference type="ARBA" id="ARBA00022741"/>
    </source>
</evidence>
<dbReference type="Proteomes" id="UP001226020">
    <property type="component" value="Unassembled WGS sequence"/>
</dbReference>
<dbReference type="NCBIfam" id="TIGR01447">
    <property type="entry name" value="recD"/>
    <property type="match status" value="1"/>
</dbReference>
<dbReference type="GO" id="GO:0005524">
    <property type="term" value="F:ATP binding"/>
    <property type="evidence" value="ECO:0007669"/>
    <property type="project" value="UniProtKB-UniRule"/>
</dbReference>
<dbReference type="GO" id="GO:0009338">
    <property type="term" value="C:exodeoxyribonuclease V complex"/>
    <property type="evidence" value="ECO:0007669"/>
    <property type="project" value="InterPro"/>
</dbReference>
<feature type="binding site" evidence="11">
    <location>
        <begin position="192"/>
        <end position="199"/>
    </location>
    <ligand>
        <name>ATP</name>
        <dbReference type="ChEBI" id="CHEBI:30616"/>
    </ligand>
</feature>
<keyword evidence="1 11" id="KW-0540">Nuclease</keyword>
<proteinExistence type="inferred from homology"/>
<comment type="caution">
    <text evidence="13">The sequence shown here is derived from an EMBL/GenBank/DDBJ whole genome shotgun (WGS) entry which is preliminary data.</text>
</comment>
<dbReference type="GO" id="GO:0043139">
    <property type="term" value="F:5'-3' DNA helicase activity"/>
    <property type="evidence" value="ECO:0007669"/>
    <property type="project" value="UniProtKB-UniRule"/>
</dbReference>
<dbReference type="CDD" id="cd18809">
    <property type="entry name" value="SF1_C_RecD"/>
    <property type="match status" value="1"/>
</dbReference>
<dbReference type="CDD" id="cd17933">
    <property type="entry name" value="DEXSc_RecD-like"/>
    <property type="match status" value="1"/>
</dbReference>
<dbReference type="EMBL" id="JASAXT010000004">
    <property type="protein sequence ID" value="MDP8148005.1"/>
    <property type="molecule type" value="Genomic_DNA"/>
</dbReference>
<dbReference type="EC" id="5.6.2.3" evidence="11"/>
<feature type="domain" description="AAA+ ATPase" evidence="12">
    <location>
        <begin position="184"/>
        <end position="339"/>
    </location>
</feature>
<comment type="similarity">
    <text evidence="11">Belongs to the RecD family.</text>
</comment>
<dbReference type="GO" id="GO:0008854">
    <property type="term" value="F:exodeoxyribonuclease V activity"/>
    <property type="evidence" value="ECO:0007669"/>
    <property type="project" value="InterPro"/>
</dbReference>
<evidence type="ECO:0000256" key="4">
    <source>
        <dbReference type="ARBA" id="ARBA00022801"/>
    </source>
</evidence>
<dbReference type="AlphaFoldDB" id="A0AAW8CDU9"/>
<dbReference type="InterPro" id="IPR027785">
    <property type="entry name" value="UvrD-like_helicase_C"/>
</dbReference>
<evidence type="ECO:0000256" key="11">
    <source>
        <dbReference type="HAMAP-Rule" id="MF_01487"/>
    </source>
</evidence>
<dbReference type="PANTHER" id="PTHR43788:SF6">
    <property type="entry name" value="DNA HELICASE B"/>
    <property type="match status" value="1"/>
</dbReference>
<keyword evidence="8 11" id="KW-0238">DNA-binding</keyword>
<comment type="catalytic activity">
    <reaction evidence="11">
        <text>ATP + H2O = ADP + phosphate + H(+)</text>
        <dbReference type="Rhea" id="RHEA:13065"/>
        <dbReference type="ChEBI" id="CHEBI:15377"/>
        <dbReference type="ChEBI" id="CHEBI:15378"/>
        <dbReference type="ChEBI" id="CHEBI:30616"/>
        <dbReference type="ChEBI" id="CHEBI:43474"/>
        <dbReference type="ChEBI" id="CHEBI:456216"/>
        <dbReference type="EC" id="5.6.2.3"/>
    </reaction>
</comment>